<gene>
    <name evidence="17" type="ORF">H8696_10540</name>
</gene>
<dbReference type="InterPro" id="IPR036393">
    <property type="entry name" value="AceGlu_kinase-like_sf"/>
</dbReference>
<evidence type="ECO:0000259" key="16">
    <source>
        <dbReference type="PROSITE" id="PS51671"/>
    </source>
</evidence>
<dbReference type="Gene3D" id="3.40.1160.10">
    <property type="entry name" value="Acetylglutamate kinase-like"/>
    <property type="match status" value="1"/>
</dbReference>
<dbReference type="EMBL" id="JACRSR010000006">
    <property type="protein sequence ID" value="MBC8532281.1"/>
    <property type="molecule type" value="Genomic_DNA"/>
</dbReference>
<dbReference type="InterPro" id="IPR005260">
    <property type="entry name" value="Asp_kin_monofn"/>
</dbReference>
<dbReference type="InterPro" id="IPR001048">
    <property type="entry name" value="Asp/Glu/Uridylate_kinase"/>
</dbReference>
<dbReference type="Pfam" id="PF00696">
    <property type="entry name" value="AA_kinase"/>
    <property type="match status" value="1"/>
</dbReference>
<protein>
    <recommendedName>
        <fullName evidence="14">Aspartokinase</fullName>
        <ecNumber evidence="14">2.7.2.4</ecNumber>
    </recommendedName>
</protein>
<evidence type="ECO:0000256" key="14">
    <source>
        <dbReference type="RuleBase" id="RU003448"/>
    </source>
</evidence>
<dbReference type="RefSeq" id="WP_249317394.1">
    <property type="nucleotide sequence ID" value="NZ_JACRSR010000006.1"/>
</dbReference>
<evidence type="ECO:0000256" key="4">
    <source>
        <dbReference type="ARBA" id="ARBA00005139"/>
    </source>
</evidence>
<evidence type="ECO:0000256" key="3">
    <source>
        <dbReference type="ARBA" id="ARBA00004986"/>
    </source>
</evidence>
<dbReference type="PANTHER" id="PTHR21499:SF67">
    <property type="entry name" value="ASPARTOKINASE 3"/>
    <property type="match status" value="1"/>
</dbReference>
<comment type="pathway">
    <text evidence="4 15">Amino-acid biosynthesis; L-threonine biosynthesis; L-threonine from L-aspartate: step 1/5.</text>
</comment>
<keyword evidence="10" id="KW-0220">Diaminopimelate biosynthesis</keyword>
<comment type="caution">
    <text evidence="17">The sequence shown here is derived from an EMBL/GenBank/DDBJ whole genome shotgun (WGS) entry which is preliminary data.</text>
</comment>
<dbReference type="CDD" id="cd04911">
    <property type="entry name" value="ACT_AKiii-YclM-BS_1"/>
    <property type="match status" value="1"/>
</dbReference>
<evidence type="ECO:0000256" key="2">
    <source>
        <dbReference type="ARBA" id="ARBA00004766"/>
    </source>
</evidence>
<feature type="binding site" evidence="13">
    <location>
        <begin position="7"/>
        <end position="10"/>
    </location>
    <ligand>
        <name>ATP</name>
        <dbReference type="ChEBI" id="CHEBI:30616"/>
    </ligand>
</feature>
<evidence type="ECO:0000313" key="17">
    <source>
        <dbReference type="EMBL" id="MBC8532281.1"/>
    </source>
</evidence>
<dbReference type="EC" id="2.7.2.4" evidence="14"/>
<keyword evidence="18" id="KW-1185">Reference proteome</keyword>
<evidence type="ECO:0000256" key="1">
    <source>
        <dbReference type="ARBA" id="ARBA00003121"/>
    </source>
</evidence>
<evidence type="ECO:0000256" key="6">
    <source>
        <dbReference type="ARBA" id="ARBA00022679"/>
    </source>
</evidence>
<dbReference type="GO" id="GO:0009089">
    <property type="term" value="P:lysine biosynthetic process via diaminopimelate"/>
    <property type="evidence" value="ECO:0007669"/>
    <property type="project" value="InterPro"/>
</dbReference>
<keyword evidence="7 13" id="KW-0547">Nucleotide-binding</keyword>
<dbReference type="SUPFAM" id="SSF55021">
    <property type="entry name" value="ACT-like"/>
    <property type="match status" value="2"/>
</dbReference>
<keyword evidence="6 14" id="KW-0808">Transferase</keyword>
<evidence type="ECO:0000256" key="12">
    <source>
        <dbReference type="ARBA" id="ARBA00047872"/>
    </source>
</evidence>
<dbReference type="InterPro" id="IPR001341">
    <property type="entry name" value="Asp_kinase"/>
</dbReference>
<proteinExistence type="inferred from homology"/>
<dbReference type="GO" id="GO:0004072">
    <property type="term" value="F:aspartate kinase activity"/>
    <property type="evidence" value="ECO:0007669"/>
    <property type="project" value="UniProtKB-EC"/>
</dbReference>
<evidence type="ECO:0000256" key="10">
    <source>
        <dbReference type="ARBA" id="ARBA00022915"/>
    </source>
</evidence>
<sequence length="441" mass="48566">MGIKVAKFGGSSLADAGQFIKVQSIIRKDRMRRYVVPSAPGKRYDGDIKVTDLLYRLYDEVAAGKDGRDVLNLLIQRFMGIIQDLELAMDLRSELEQVAAAIAEGASRDYAASRGEYFSGKILAELLGYDFVDPAGVILFDEKGQLDMERTQKSLSEKLMQHRRAVVPGFFGSMPDGSVRTFSRGGSDITGSLVARAVQAELYENWTDVSGFLMADPRIVDDPKIIDLITYQELRELSYMGATVLHEDCVFPARKAGIPIRVLNTNRPEDPGTLITDKYPEGRPKKIITGISGRKNMCVLSIEKNLMNAELGFGRRVLEALEENGVSFEHLPTGIDTMSVVIQEAQLEGGKLEKIMERIEETCHPDSMEVLRHLSLVATVGIGMVSTLGTAARLFNALARAGVNVRMIDQGSSELNIIVGVSDEDFGRAIRGIYNYFAVEG</sequence>
<comment type="similarity">
    <text evidence="5 14">Belongs to the aspartokinase family.</text>
</comment>
<dbReference type="InterPro" id="IPR054352">
    <property type="entry name" value="ACT_Aspartokinase"/>
</dbReference>
<dbReference type="AlphaFoldDB" id="A0A926HRG1"/>
<dbReference type="FunFam" id="3.30.2130.10:FF:000001">
    <property type="entry name" value="Bifunctional aspartokinase/homoserine dehydrogenase"/>
    <property type="match status" value="1"/>
</dbReference>
<feature type="binding site" evidence="13">
    <location>
        <position position="218"/>
    </location>
    <ligand>
        <name>ATP</name>
        <dbReference type="ChEBI" id="CHEBI:30616"/>
    </ligand>
</feature>
<accession>A0A926HRG1</accession>
<name>A0A926HRG1_9FIRM</name>
<dbReference type="GO" id="GO:0005829">
    <property type="term" value="C:cytosol"/>
    <property type="evidence" value="ECO:0007669"/>
    <property type="project" value="TreeGrafter"/>
</dbReference>
<dbReference type="SUPFAM" id="SSF53633">
    <property type="entry name" value="Carbamate kinase-like"/>
    <property type="match status" value="1"/>
</dbReference>
<comment type="pathway">
    <text evidence="2 15">Amino-acid biosynthesis; L-lysine biosynthesis via DAP pathway; (S)-tetrahydrodipicolinate from L-aspartate: step 1/4.</text>
</comment>
<feature type="binding site" evidence="13">
    <location>
        <position position="51"/>
    </location>
    <ligand>
        <name>substrate</name>
    </ligand>
</feature>
<dbReference type="GO" id="GO:0009090">
    <property type="term" value="P:homoserine biosynthetic process"/>
    <property type="evidence" value="ECO:0007669"/>
    <property type="project" value="TreeGrafter"/>
</dbReference>
<keyword evidence="11" id="KW-0457">Lysine biosynthesis</keyword>
<dbReference type="Gene3D" id="3.30.2130.10">
    <property type="entry name" value="VC0802-like"/>
    <property type="match status" value="1"/>
</dbReference>
<evidence type="ECO:0000256" key="5">
    <source>
        <dbReference type="ARBA" id="ARBA00010122"/>
    </source>
</evidence>
<reference evidence="17" key="1">
    <citation type="submission" date="2020-08" db="EMBL/GenBank/DDBJ databases">
        <title>Genome public.</title>
        <authorList>
            <person name="Liu C."/>
            <person name="Sun Q."/>
        </authorList>
    </citation>
    <scope>NUCLEOTIDE SEQUENCE</scope>
    <source>
        <strain evidence="17">NSJ-53</strain>
    </source>
</reference>
<dbReference type="GO" id="GO:0005524">
    <property type="term" value="F:ATP binding"/>
    <property type="evidence" value="ECO:0007669"/>
    <property type="project" value="UniProtKB-KW"/>
</dbReference>
<evidence type="ECO:0000313" key="18">
    <source>
        <dbReference type="Proteomes" id="UP000623172"/>
    </source>
</evidence>
<evidence type="ECO:0000256" key="15">
    <source>
        <dbReference type="RuleBase" id="RU004249"/>
    </source>
</evidence>
<dbReference type="CDD" id="cd04916">
    <property type="entry name" value="ACT_AKiii-YclM-BS_2"/>
    <property type="match status" value="1"/>
</dbReference>
<dbReference type="InterPro" id="IPR045865">
    <property type="entry name" value="ACT-like_dom_sf"/>
</dbReference>
<evidence type="ECO:0000256" key="9">
    <source>
        <dbReference type="ARBA" id="ARBA00022840"/>
    </source>
</evidence>
<dbReference type="Proteomes" id="UP000623172">
    <property type="component" value="Unassembled WGS sequence"/>
</dbReference>
<comment type="function">
    <text evidence="1">Catalyzes the phosphorylation of the beta-carboxyl group of aspartic acid with ATP to yield 4-phospho-L-aspartate, which is involved in the branched biosynthetic pathway leading to the biosynthesis of amino acids threonine, isoleucine and methionine.</text>
</comment>
<feature type="domain" description="ACT" evidence="16">
    <location>
        <begin position="379"/>
        <end position="441"/>
    </location>
</feature>
<evidence type="ECO:0000256" key="11">
    <source>
        <dbReference type="ARBA" id="ARBA00023154"/>
    </source>
</evidence>
<dbReference type="Pfam" id="PF22468">
    <property type="entry name" value="ACT_9"/>
    <property type="match status" value="1"/>
</dbReference>
<dbReference type="PROSITE" id="PS00324">
    <property type="entry name" value="ASPARTOKINASE"/>
    <property type="match status" value="1"/>
</dbReference>
<feature type="binding site" evidence="13">
    <location>
        <begin position="207"/>
        <end position="208"/>
    </location>
    <ligand>
        <name>ATP</name>
        <dbReference type="ChEBI" id="CHEBI:30616"/>
    </ligand>
</feature>
<dbReference type="PROSITE" id="PS51671">
    <property type="entry name" value="ACT"/>
    <property type="match status" value="1"/>
</dbReference>
<keyword evidence="15" id="KW-0028">Amino-acid biosynthesis</keyword>
<comment type="catalytic activity">
    <reaction evidence="12 14">
        <text>L-aspartate + ATP = 4-phospho-L-aspartate + ADP</text>
        <dbReference type="Rhea" id="RHEA:23776"/>
        <dbReference type="ChEBI" id="CHEBI:29991"/>
        <dbReference type="ChEBI" id="CHEBI:30616"/>
        <dbReference type="ChEBI" id="CHEBI:57535"/>
        <dbReference type="ChEBI" id="CHEBI:456216"/>
        <dbReference type="EC" id="2.7.2.4"/>
    </reaction>
</comment>
<keyword evidence="8 14" id="KW-0418">Kinase</keyword>
<dbReference type="GO" id="GO:0019877">
    <property type="term" value="P:diaminopimelate biosynthetic process"/>
    <property type="evidence" value="ECO:0007669"/>
    <property type="project" value="UniProtKB-KW"/>
</dbReference>
<organism evidence="17 18">
    <name type="scientific">Gehongia tenuis</name>
    <dbReference type="NCBI Taxonomy" id="2763655"/>
    <lineage>
        <taxon>Bacteria</taxon>
        <taxon>Bacillati</taxon>
        <taxon>Bacillota</taxon>
        <taxon>Clostridia</taxon>
        <taxon>Christensenellales</taxon>
        <taxon>Christensenellaceae</taxon>
        <taxon>Gehongia</taxon>
    </lineage>
</organism>
<evidence type="ECO:0000256" key="13">
    <source>
        <dbReference type="PIRSR" id="PIRSR000726-1"/>
    </source>
</evidence>
<dbReference type="NCBIfam" id="NF006540">
    <property type="entry name" value="PRK09034.1"/>
    <property type="match status" value="1"/>
</dbReference>
<dbReference type="InterPro" id="IPR002912">
    <property type="entry name" value="ACT_dom"/>
</dbReference>
<evidence type="ECO:0000256" key="8">
    <source>
        <dbReference type="ARBA" id="ARBA00022777"/>
    </source>
</evidence>
<comment type="pathway">
    <text evidence="3 15">Amino-acid biosynthesis; L-methionine biosynthesis via de novo pathway; L-homoserine from L-aspartate: step 1/3.</text>
</comment>
<dbReference type="NCBIfam" id="TIGR00657">
    <property type="entry name" value="asp_kinases"/>
    <property type="match status" value="1"/>
</dbReference>
<dbReference type="InterPro" id="IPR018042">
    <property type="entry name" value="Aspartate_kinase_CS"/>
</dbReference>
<dbReference type="PIRSF" id="PIRSF000726">
    <property type="entry name" value="Asp_kin"/>
    <property type="match status" value="1"/>
</dbReference>
<evidence type="ECO:0000256" key="7">
    <source>
        <dbReference type="ARBA" id="ARBA00022741"/>
    </source>
</evidence>
<keyword evidence="9 13" id="KW-0067">ATP-binding</keyword>
<dbReference type="PANTHER" id="PTHR21499">
    <property type="entry name" value="ASPARTATE KINASE"/>
    <property type="match status" value="1"/>
</dbReference>
<feature type="binding site" evidence="13">
    <location>
        <position position="116"/>
    </location>
    <ligand>
        <name>substrate</name>
    </ligand>
</feature>